<dbReference type="EMBL" id="AJAL01000014">
    <property type="protein sequence ID" value="EOH77063.1"/>
    <property type="molecule type" value="Genomic_DNA"/>
</dbReference>
<accession>R2P1E8</accession>
<dbReference type="Proteomes" id="UP000013877">
    <property type="component" value="Unassembled WGS sequence"/>
</dbReference>
<dbReference type="SUPFAM" id="SSF49265">
    <property type="entry name" value="Fibronectin type III"/>
    <property type="match status" value="1"/>
</dbReference>
<dbReference type="InterPro" id="IPR036116">
    <property type="entry name" value="FN3_sf"/>
</dbReference>
<dbReference type="InterPro" id="IPR013783">
    <property type="entry name" value="Ig-like_fold"/>
</dbReference>
<keyword evidence="5" id="KW-1185">Reference proteome</keyword>
<dbReference type="AlphaFoldDB" id="R2P1E8"/>
<comment type="caution">
    <text evidence="2">The sequence shown here is derived from an EMBL/GenBank/DDBJ whole genome shotgun (WGS) entry which is preliminary data.</text>
</comment>
<evidence type="ECO:0000313" key="5">
    <source>
        <dbReference type="Proteomes" id="UP000014158"/>
    </source>
</evidence>
<dbReference type="HOGENOM" id="CLU_1774543_0_0_9"/>
<protein>
    <recommendedName>
        <fullName evidence="1">Fibronectin type-III domain-containing protein</fullName>
    </recommendedName>
</protein>
<dbReference type="Proteomes" id="UP000014158">
    <property type="component" value="Unassembled WGS sequence"/>
</dbReference>
<dbReference type="OrthoDB" id="9977316at2"/>
<dbReference type="Gene3D" id="2.60.40.10">
    <property type="entry name" value="Immunoglobulins"/>
    <property type="match status" value="1"/>
</dbReference>
<evidence type="ECO:0000313" key="3">
    <source>
        <dbReference type="EMBL" id="EOT75756.1"/>
    </source>
</evidence>
<organism evidence="2 4">
    <name type="scientific">Enterococcus raffinosus ATCC 49464</name>
    <dbReference type="NCBI Taxonomy" id="1158602"/>
    <lineage>
        <taxon>Bacteria</taxon>
        <taxon>Bacillati</taxon>
        <taxon>Bacillota</taxon>
        <taxon>Bacilli</taxon>
        <taxon>Lactobacillales</taxon>
        <taxon>Enterococcaceae</taxon>
        <taxon>Enterococcus</taxon>
    </lineage>
</organism>
<sequence length="146" mass="15708">MSFNVYQDNVKKENVSTLYTDLTNLSPGTSYVFSVTETDGEDESSKSSSVSVTTNGRITIPTTKEVVSLKYSIDPIGIENGGLDTGSSFGGTVPANVTILKNTISGSNRILEVPAAYHMSDKTAALVETNKYLIIDNNQSMEIEVK</sequence>
<name>R2P1E8_9ENTE</name>
<feature type="domain" description="Fibronectin type-III" evidence="1">
    <location>
        <begin position="1"/>
        <end position="57"/>
    </location>
</feature>
<gene>
    <name evidence="3" type="ORF">I590_02580</name>
    <name evidence="2" type="ORF">UAK_02636</name>
</gene>
<dbReference type="Gene3D" id="2.60.40.3320">
    <property type="match status" value="1"/>
</dbReference>
<reference evidence="3 5" key="2">
    <citation type="submission" date="2013-03" db="EMBL/GenBank/DDBJ databases">
        <title>The Genome Sequence of Enterococcus raffinosus ATCC_49464 (PacBio/Illumina hybrid assembly).</title>
        <authorList>
            <consortium name="The Broad Institute Genomics Platform"/>
            <consortium name="The Broad Institute Genome Sequencing Center for Infectious Disease"/>
            <person name="Earl A."/>
            <person name="Russ C."/>
            <person name="Gilmore M."/>
            <person name="Surin D."/>
            <person name="Walker B."/>
            <person name="Young S."/>
            <person name="Zeng Q."/>
            <person name="Gargeya S."/>
            <person name="Fitzgerald M."/>
            <person name="Haas B."/>
            <person name="Abouelleil A."/>
            <person name="Allen A.W."/>
            <person name="Alvarado L."/>
            <person name="Arachchi H.M."/>
            <person name="Berlin A.M."/>
            <person name="Chapman S.B."/>
            <person name="Gainer-Dewar J."/>
            <person name="Goldberg J."/>
            <person name="Griggs A."/>
            <person name="Gujja S."/>
            <person name="Hansen M."/>
            <person name="Howarth C."/>
            <person name="Imamovic A."/>
            <person name="Ireland A."/>
            <person name="Larimer J."/>
            <person name="McCowan C."/>
            <person name="Murphy C."/>
            <person name="Pearson M."/>
            <person name="Poon T.W."/>
            <person name="Priest M."/>
            <person name="Roberts A."/>
            <person name="Saif S."/>
            <person name="Shea T."/>
            <person name="Sisk P."/>
            <person name="Sykes S."/>
            <person name="Wortman J."/>
            <person name="Nusbaum C."/>
            <person name="Birren B."/>
        </authorList>
    </citation>
    <scope>NUCLEOTIDE SEQUENCE [LARGE SCALE GENOMIC DNA]</scope>
    <source>
        <strain evidence="3 5">ATCC 49464</strain>
    </source>
</reference>
<dbReference type="InterPro" id="IPR041531">
    <property type="entry name" value="BppU_IgG"/>
</dbReference>
<evidence type="ECO:0000313" key="4">
    <source>
        <dbReference type="Proteomes" id="UP000013877"/>
    </source>
</evidence>
<dbReference type="InterPro" id="IPR003961">
    <property type="entry name" value="FN3_dom"/>
</dbReference>
<dbReference type="PROSITE" id="PS50853">
    <property type="entry name" value="FN3"/>
    <property type="match status" value="1"/>
</dbReference>
<dbReference type="PATRIC" id="fig|1158602.3.peg.2636"/>
<evidence type="ECO:0000313" key="2">
    <source>
        <dbReference type="EMBL" id="EOH77063.1"/>
    </source>
</evidence>
<reference evidence="2 4" key="1">
    <citation type="submission" date="2013-02" db="EMBL/GenBank/DDBJ databases">
        <title>The Genome Sequence of Enterococcus raffinosus ATCC_49464.</title>
        <authorList>
            <consortium name="The Broad Institute Genome Sequencing Platform"/>
            <consortium name="The Broad Institute Genome Sequencing Center for Infectious Disease"/>
            <person name="Earl A.M."/>
            <person name="Gilmore M.S."/>
            <person name="Lebreton F."/>
            <person name="Walker B."/>
            <person name="Young S.K."/>
            <person name="Zeng Q."/>
            <person name="Gargeya S."/>
            <person name="Fitzgerald M."/>
            <person name="Haas B."/>
            <person name="Abouelleil A."/>
            <person name="Alvarado L."/>
            <person name="Arachchi H.M."/>
            <person name="Berlin A.M."/>
            <person name="Chapman S.B."/>
            <person name="Dewar J."/>
            <person name="Goldberg J."/>
            <person name="Griggs A."/>
            <person name="Gujja S."/>
            <person name="Hansen M."/>
            <person name="Howarth C."/>
            <person name="Imamovic A."/>
            <person name="Larimer J."/>
            <person name="McCowan C."/>
            <person name="Murphy C."/>
            <person name="Neiman D."/>
            <person name="Pearson M."/>
            <person name="Priest M."/>
            <person name="Roberts A."/>
            <person name="Saif S."/>
            <person name="Shea T."/>
            <person name="Sisk P."/>
            <person name="Sykes S."/>
            <person name="Wortman J."/>
            <person name="Nusbaum C."/>
            <person name="Birren B."/>
        </authorList>
    </citation>
    <scope>NUCLEOTIDE SEQUENCE [LARGE SCALE GENOMIC DNA]</scope>
    <source>
        <strain evidence="2 4">ATCC 49464</strain>
    </source>
</reference>
<evidence type="ECO:0000259" key="1">
    <source>
        <dbReference type="PROSITE" id="PS50853"/>
    </source>
</evidence>
<dbReference type="Pfam" id="PF18667">
    <property type="entry name" value="BppU_IgG"/>
    <property type="match status" value="1"/>
</dbReference>
<proteinExistence type="predicted"/>
<dbReference type="EMBL" id="ASWF01000003">
    <property type="protein sequence ID" value="EOT75756.1"/>
    <property type="molecule type" value="Genomic_DNA"/>
</dbReference>
<dbReference type="RefSeq" id="WP_010745844.1">
    <property type="nucleotide sequence ID" value="NZ_ASWF01000003.1"/>
</dbReference>